<feature type="region of interest" description="Disordered" evidence="9">
    <location>
        <begin position="31"/>
        <end position="56"/>
    </location>
</feature>
<dbReference type="GO" id="GO:0005179">
    <property type="term" value="F:hormone activity"/>
    <property type="evidence" value="ECO:0007669"/>
    <property type="project" value="UniProtKB-KW"/>
</dbReference>
<dbReference type="InterPro" id="IPR010500">
    <property type="entry name" value="Hepcidin"/>
</dbReference>
<evidence type="ECO:0000256" key="3">
    <source>
        <dbReference type="ARBA" id="ARBA00022525"/>
    </source>
</evidence>
<protein>
    <submittedName>
        <fullName evidence="11">Hepcidin</fullName>
    </submittedName>
</protein>
<sequence>MKLTRFFLAAVVIAACFCFLQTDASPFTQEVQHEDEMNSEAPQMNYHSTETTPEQSNPLALFRSKRQSHLSMCRYCCKCCRNKGCGFCCKF</sequence>
<reference evidence="11" key="1">
    <citation type="submission" date="2017-12" db="EMBL/GenBank/DDBJ databases">
        <title>Molecular cloning and expression analysis of hepcidin gene in loach (Misgurnus anguillicaudatus).</title>
        <authorList>
            <person name="Ruenkoed S."/>
            <person name="Weimin W."/>
        </authorList>
    </citation>
    <scope>NUCLEOTIDE SEQUENCE</scope>
</reference>
<keyword evidence="8" id="KW-1015">Disulfide bond</keyword>
<keyword evidence="5" id="KW-0372">Hormone</keyword>
<keyword evidence="6 10" id="KW-0732">Signal</keyword>
<dbReference type="AlphaFoldDB" id="A0A650BLV7"/>
<dbReference type="PROSITE" id="PS51257">
    <property type="entry name" value="PROKAR_LIPOPROTEIN"/>
    <property type="match status" value="1"/>
</dbReference>
<dbReference type="PANTHER" id="PTHR16877">
    <property type="entry name" value="HEPCIDIN"/>
    <property type="match status" value="1"/>
</dbReference>
<dbReference type="EMBL" id="MG733353">
    <property type="protein sequence ID" value="QGQ57039.1"/>
    <property type="molecule type" value="mRNA"/>
</dbReference>
<accession>A0A650BLV7</accession>
<evidence type="ECO:0000313" key="11">
    <source>
        <dbReference type="EMBL" id="QGQ57039.1"/>
    </source>
</evidence>
<evidence type="ECO:0000256" key="10">
    <source>
        <dbReference type="SAM" id="SignalP"/>
    </source>
</evidence>
<proteinExistence type="evidence at transcript level"/>
<evidence type="ECO:0000256" key="8">
    <source>
        <dbReference type="ARBA" id="ARBA00023157"/>
    </source>
</evidence>
<keyword evidence="3" id="KW-0964">Secreted</keyword>
<dbReference type="Pfam" id="PF06446">
    <property type="entry name" value="Hepcidin"/>
    <property type="match status" value="1"/>
</dbReference>
<evidence type="ECO:0000256" key="4">
    <source>
        <dbReference type="ARBA" id="ARBA00022529"/>
    </source>
</evidence>
<feature type="signal peptide" evidence="10">
    <location>
        <begin position="1"/>
        <end position="24"/>
    </location>
</feature>
<comment type="subcellular location">
    <subcellularLocation>
        <location evidence="1">Secreted</location>
    </subcellularLocation>
</comment>
<dbReference type="PANTHER" id="PTHR16877:SF0">
    <property type="entry name" value="HEPCIDIN"/>
    <property type="match status" value="1"/>
</dbReference>
<organism evidence="11">
    <name type="scientific">Misgurnus anguillicaudatus</name>
    <name type="common">Oriental weatherloach</name>
    <name type="synonym">Cobitis anguillicaudata</name>
    <dbReference type="NCBI Taxonomy" id="75329"/>
    <lineage>
        <taxon>Eukaryota</taxon>
        <taxon>Metazoa</taxon>
        <taxon>Chordata</taxon>
        <taxon>Craniata</taxon>
        <taxon>Vertebrata</taxon>
        <taxon>Euteleostomi</taxon>
        <taxon>Actinopterygii</taxon>
        <taxon>Neopterygii</taxon>
        <taxon>Teleostei</taxon>
        <taxon>Ostariophysi</taxon>
        <taxon>Cypriniformes</taxon>
        <taxon>Cobitidae</taxon>
        <taxon>Cobitinae</taxon>
        <taxon>Misgurnus</taxon>
    </lineage>
</organism>
<evidence type="ECO:0000256" key="7">
    <source>
        <dbReference type="ARBA" id="ARBA00023022"/>
    </source>
</evidence>
<comment type="similarity">
    <text evidence="2">Belongs to the hepcidin family.</text>
</comment>
<dbReference type="GO" id="GO:0042742">
    <property type="term" value="P:defense response to bacterium"/>
    <property type="evidence" value="ECO:0007669"/>
    <property type="project" value="UniProtKB-KW"/>
</dbReference>
<evidence type="ECO:0000256" key="2">
    <source>
        <dbReference type="ARBA" id="ARBA00008022"/>
    </source>
</evidence>
<evidence type="ECO:0000256" key="1">
    <source>
        <dbReference type="ARBA" id="ARBA00004613"/>
    </source>
</evidence>
<name>A0A650BLV7_MISAN</name>
<feature type="compositionally biased region" description="Polar residues" evidence="9">
    <location>
        <begin position="40"/>
        <end position="56"/>
    </location>
</feature>
<evidence type="ECO:0000256" key="6">
    <source>
        <dbReference type="ARBA" id="ARBA00022729"/>
    </source>
</evidence>
<dbReference type="GO" id="GO:0005576">
    <property type="term" value="C:extracellular region"/>
    <property type="evidence" value="ECO:0007669"/>
    <property type="project" value="UniProtKB-SubCell"/>
</dbReference>
<feature type="chain" id="PRO_5024945338" evidence="10">
    <location>
        <begin position="25"/>
        <end position="91"/>
    </location>
</feature>
<evidence type="ECO:0000256" key="5">
    <source>
        <dbReference type="ARBA" id="ARBA00022702"/>
    </source>
</evidence>
<evidence type="ECO:0000256" key="9">
    <source>
        <dbReference type="SAM" id="MobiDB-lite"/>
    </source>
</evidence>
<keyword evidence="7" id="KW-0044">Antibiotic</keyword>
<dbReference type="GO" id="GO:0006879">
    <property type="term" value="P:intracellular iron ion homeostasis"/>
    <property type="evidence" value="ECO:0007669"/>
    <property type="project" value="InterPro"/>
</dbReference>
<keyword evidence="4" id="KW-0929">Antimicrobial</keyword>